<accession>A0A9P6CAW1</accession>
<evidence type="ECO:0000313" key="1">
    <source>
        <dbReference type="EMBL" id="KAF9455440.1"/>
    </source>
</evidence>
<organism evidence="1 2">
    <name type="scientific">Collybia nuda</name>
    <dbReference type="NCBI Taxonomy" id="64659"/>
    <lineage>
        <taxon>Eukaryota</taxon>
        <taxon>Fungi</taxon>
        <taxon>Dikarya</taxon>
        <taxon>Basidiomycota</taxon>
        <taxon>Agaricomycotina</taxon>
        <taxon>Agaricomycetes</taxon>
        <taxon>Agaricomycetidae</taxon>
        <taxon>Agaricales</taxon>
        <taxon>Tricholomatineae</taxon>
        <taxon>Clitocybaceae</taxon>
        <taxon>Collybia</taxon>
    </lineage>
</organism>
<name>A0A9P6CAW1_9AGAR</name>
<dbReference type="EMBL" id="MU150678">
    <property type="protein sequence ID" value="KAF9455440.1"/>
    <property type="molecule type" value="Genomic_DNA"/>
</dbReference>
<sequence>MGSPTPGHASRPQGKKQIFIFPGPSFAELGHKPLKSSKQAKAPNPDFIGLLTDDIRDLSEQHTPYLLQAGIALTTVDFDTALGKARASYSVESIGAPKIPNVSWNDVGGLAHKMLGCGYQAVIFILSGYTAPVRINMTPDAISKNGVNAKSAVVPRRKALRRASREPRGPITIGQNKV</sequence>
<dbReference type="OrthoDB" id="2187at2759"/>
<evidence type="ECO:0000313" key="2">
    <source>
        <dbReference type="Proteomes" id="UP000807353"/>
    </source>
</evidence>
<dbReference type="Proteomes" id="UP000807353">
    <property type="component" value="Unassembled WGS sequence"/>
</dbReference>
<protein>
    <submittedName>
        <fullName evidence="1">Uncharacterized protein</fullName>
    </submittedName>
</protein>
<proteinExistence type="predicted"/>
<dbReference type="AlphaFoldDB" id="A0A9P6CAW1"/>
<comment type="caution">
    <text evidence="1">The sequence shown here is derived from an EMBL/GenBank/DDBJ whole genome shotgun (WGS) entry which is preliminary data.</text>
</comment>
<gene>
    <name evidence="1" type="ORF">BDZ94DRAFT_1367625</name>
</gene>
<reference evidence="1" key="1">
    <citation type="submission" date="2020-11" db="EMBL/GenBank/DDBJ databases">
        <authorList>
            <consortium name="DOE Joint Genome Institute"/>
            <person name="Ahrendt S."/>
            <person name="Riley R."/>
            <person name="Andreopoulos W."/>
            <person name="Labutti K."/>
            <person name="Pangilinan J."/>
            <person name="Ruiz-Duenas F.J."/>
            <person name="Barrasa J.M."/>
            <person name="Sanchez-Garcia M."/>
            <person name="Camarero S."/>
            <person name="Miyauchi S."/>
            <person name="Serrano A."/>
            <person name="Linde D."/>
            <person name="Babiker R."/>
            <person name="Drula E."/>
            <person name="Ayuso-Fernandez I."/>
            <person name="Pacheco R."/>
            <person name="Padilla G."/>
            <person name="Ferreira P."/>
            <person name="Barriuso J."/>
            <person name="Kellner H."/>
            <person name="Castanera R."/>
            <person name="Alfaro M."/>
            <person name="Ramirez L."/>
            <person name="Pisabarro A.G."/>
            <person name="Kuo A."/>
            <person name="Tritt A."/>
            <person name="Lipzen A."/>
            <person name="He G."/>
            <person name="Yan M."/>
            <person name="Ng V."/>
            <person name="Cullen D."/>
            <person name="Martin F."/>
            <person name="Rosso M.-N."/>
            <person name="Henrissat B."/>
            <person name="Hibbett D."/>
            <person name="Martinez A.T."/>
            <person name="Grigoriev I.V."/>
        </authorList>
    </citation>
    <scope>NUCLEOTIDE SEQUENCE</scope>
    <source>
        <strain evidence="1">CBS 247.69</strain>
    </source>
</reference>
<keyword evidence="2" id="KW-1185">Reference proteome</keyword>